<dbReference type="PANTHER" id="PTHR13048">
    <property type="entry name" value="TRAFFICKING PROTEIN PARTICLE COMPLEX SUBUNIT 3"/>
    <property type="match status" value="1"/>
</dbReference>
<dbReference type="GO" id="GO:0005794">
    <property type="term" value="C:Golgi apparatus"/>
    <property type="evidence" value="ECO:0007669"/>
    <property type="project" value="UniProtKB-SubCell"/>
</dbReference>
<evidence type="ECO:0000313" key="8">
    <source>
        <dbReference type="EMBL" id="JAP90895.1"/>
    </source>
</evidence>
<dbReference type="InterPro" id="IPR007194">
    <property type="entry name" value="TRAPP_component"/>
</dbReference>
<evidence type="ECO:0000256" key="4">
    <source>
        <dbReference type="ARBA" id="ARBA00022448"/>
    </source>
</evidence>
<dbReference type="GO" id="GO:0030008">
    <property type="term" value="C:TRAPP complex"/>
    <property type="evidence" value="ECO:0007669"/>
    <property type="project" value="InterPro"/>
</dbReference>
<keyword evidence="5" id="KW-0256">Endoplasmic reticulum</keyword>
<dbReference type="Gene3D" id="3.30.1380.20">
    <property type="entry name" value="Trafficking protein particle complex subunit 3"/>
    <property type="match status" value="1"/>
</dbReference>
<evidence type="ECO:0000256" key="7">
    <source>
        <dbReference type="ARBA" id="ARBA00023034"/>
    </source>
</evidence>
<dbReference type="Pfam" id="PF04051">
    <property type="entry name" value="TRAPP"/>
    <property type="match status" value="1"/>
</dbReference>
<keyword evidence="7" id="KW-0333">Golgi apparatus</keyword>
<dbReference type="GO" id="GO:0005783">
    <property type="term" value="C:endoplasmic reticulum"/>
    <property type="evidence" value="ECO:0007669"/>
    <property type="project" value="UniProtKB-SubCell"/>
</dbReference>
<protein>
    <submittedName>
        <fullName evidence="8">Transport protein particle (TRAPP) component</fullName>
    </submittedName>
</protein>
<evidence type="ECO:0000256" key="5">
    <source>
        <dbReference type="ARBA" id="ARBA00022824"/>
    </source>
</evidence>
<dbReference type="AlphaFoldDB" id="A0A146K4V2"/>
<dbReference type="InterPro" id="IPR024096">
    <property type="entry name" value="NO_sig/Golgi_transp_ligand-bd"/>
</dbReference>
<gene>
    <name evidence="8" type="ORF">TPC1_17662</name>
</gene>
<keyword evidence="4" id="KW-0813">Transport</keyword>
<dbReference type="GO" id="GO:0048193">
    <property type="term" value="P:Golgi vesicle transport"/>
    <property type="evidence" value="ECO:0007669"/>
    <property type="project" value="InterPro"/>
</dbReference>
<comment type="subcellular location">
    <subcellularLocation>
        <location evidence="2">Endoplasmic reticulum</location>
    </subcellularLocation>
    <subcellularLocation>
        <location evidence="1">Golgi apparatus</location>
        <location evidence="1">cis-Golgi network</location>
    </subcellularLocation>
</comment>
<evidence type="ECO:0000256" key="3">
    <source>
        <dbReference type="ARBA" id="ARBA00006218"/>
    </source>
</evidence>
<dbReference type="EMBL" id="GDID01005711">
    <property type="protein sequence ID" value="JAP90895.1"/>
    <property type="molecule type" value="Transcribed_RNA"/>
</dbReference>
<comment type="similarity">
    <text evidence="3">Belongs to the TRAPP small subunits family. BET3 subfamily.</text>
</comment>
<name>A0A146K4V2_9EUKA</name>
<organism evidence="8">
    <name type="scientific">Trepomonas sp. PC1</name>
    <dbReference type="NCBI Taxonomy" id="1076344"/>
    <lineage>
        <taxon>Eukaryota</taxon>
        <taxon>Metamonada</taxon>
        <taxon>Diplomonadida</taxon>
        <taxon>Hexamitidae</taxon>
        <taxon>Hexamitinae</taxon>
        <taxon>Trepomonas</taxon>
    </lineage>
</organism>
<sequence>WQSYSYTLYGAVVSEIAINSGVEEANSTLYKLGNNIGKKILEDFISKINISVLCFQDTVKPIEQAICEYFQVQSQAKLVSEKQILIQLPFNPLEQTITGGKINIPEKLQGLIYSNIVIGAIDGAFHHLGYRVKATFQQTTEVVINYIEKIQWVFGM</sequence>
<evidence type="ECO:0000256" key="2">
    <source>
        <dbReference type="ARBA" id="ARBA00004240"/>
    </source>
</evidence>
<accession>A0A146K4V2</accession>
<feature type="non-terminal residue" evidence="8">
    <location>
        <position position="1"/>
    </location>
</feature>
<evidence type="ECO:0000256" key="6">
    <source>
        <dbReference type="ARBA" id="ARBA00022892"/>
    </source>
</evidence>
<dbReference type="InterPro" id="IPR016721">
    <property type="entry name" value="Bet3"/>
</dbReference>
<dbReference type="SUPFAM" id="SSF111126">
    <property type="entry name" value="Ligand-binding domain in the NO signalling and Golgi transport"/>
    <property type="match status" value="1"/>
</dbReference>
<evidence type="ECO:0000256" key="1">
    <source>
        <dbReference type="ARBA" id="ARBA00004222"/>
    </source>
</evidence>
<proteinExistence type="inferred from homology"/>
<reference evidence="8" key="1">
    <citation type="submission" date="2015-07" db="EMBL/GenBank/DDBJ databases">
        <title>Adaptation to a free-living lifestyle via gene acquisitions in the diplomonad Trepomonas sp. PC1.</title>
        <authorList>
            <person name="Xu F."/>
            <person name="Jerlstrom-Hultqvist J."/>
            <person name="Kolisko M."/>
            <person name="Simpson A.G.B."/>
            <person name="Roger A.J."/>
            <person name="Svard S.G."/>
            <person name="Andersson J.O."/>
        </authorList>
    </citation>
    <scope>NUCLEOTIDE SEQUENCE</scope>
    <source>
        <strain evidence="8">PC1</strain>
    </source>
</reference>
<keyword evidence="6" id="KW-0931">ER-Golgi transport</keyword>